<protein>
    <submittedName>
        <fullName evidence="1">Uncharacterized protein</fullName>
    </submittedName>
</protein>
<accession>A0A1A9VES6</accession>
<dbReference type="Proteomes" id="UP000078200">
    <property type="component" value="Unassembled WGS sequence"/>
</dbReference>
<dbReference type="AlphaFoldDB" id="A0A1A9VES6"/>
<name>A0A1A9VES6_GLOAU</name>
<organism evidence="1 2">
    <name type="scientific">Glossina austeni</name>
    <name type="common">Savannah tsetse fly</name>
    <dbReference type="NCBI Taxonomy" id="7395"/>
    <lineage>
        <taxon>Eukaryota</taxon>
        <taxon>Metazoa</taxon>
        <taxon>Ecdysozoa</taxon>
        <taxon>Arthropoda</taxon>
        <taxon>Hexapoda</taxon>
        <taxon>Insecta</taxon>
        <taxon>Pterygota</taxon>
        <taxon>Neoptera</taxon>
        <taxon>Endopterygota</taxon>
        <taxon>Diptera</taxon>
        <taxon>Brachycera</taxon>
        <taxon>Muscomorpha</taxon>
        <taxon>Hippoboscoidea</taxon>
        <taxon>Glossinidae</taxon>
        <taxon>Glossina</taxon>
    </lineage>
</organism>
<keyword evidence="2" id="KW-1185">Reference proteome</keyword>
<proteinExistence type="predicted"/>
<dbReference type="VEuPathDB" id="VectorBase:GAUT035006"/>
<sequence>MFSEPIYCFTDTILRRITFTSLNAKDDYAQRRTIHYCSRPNTINFEVCDKISTLDAQGVTCEVTKLMHSYCPISEEKKKKTTWQTVEANRQLLERRNTQSEGQRFREDMEHDESSIHKHKYCRGSVVNSMENTAITLLPMQRRRKPNDVGMIFGHLKDNNIFSNCCNKIAIAEDKLCIKDLLVNNVYDKSIDITARLFKVDSSFMYLFQ</sequence>
<reference evidence="1" key="1">
    <citation type="submission" date="2020-05" db="UniProtKB">
        <authorList>
            <consortium name="EnsemblMetazoa"/>
        </authorList>
    </citation>
    <scope>IDENTIFICATION</scope>
    <source>
        <strain evidence="1">TTRI</strain>
    </source>
</reference>
<dbReference type="EnsemblMetazoa" id="GAUT035006-RA">
    <property type="protein sequence ID" value="GAUT035006-PA"/>
    <property type="gene ID" value="GAUT035006"/>
</dbReference>
<evidence type="ECO:0000313" key="1">
    <source>
        <dbReference type="EnsemblMetazoa" id="GAUT035006-PA"/>
    </source>
</evidence>
<evidence type="ECO:0000313" key="2">
    <source>
        <dbReference type="Proteomes" id="UP000078200"/>
    </source>
</evidence>